<dbReference type="PROSITE" id="PS51186">
    <property type="entry name" value="GNAT"/>
    <property type="match status" value="1"/>
</dbReference>
<organism evidence="4 5">
    <name type="scientific">Maribellus luteus</name>
    <dbReference type="NCBI Taxonomy" id="2305463"/>
    <lineage>
        <taxon>Bacteria</taxon>
        <taxon>Pseudomonadati</taxon>
        <taxon>Bacteroidota</taxon>
        <taxon>Bacteroidia</taxon>
        <taxon>Marinilabiliales</taxon>
        <taxon>Prolixibacteraceae</taxon>
        <taxon>Maribellus</taxon>
    </lineage>
</organism>
<dbReference type="InterPro" id="IPR016181">
    <property type="entry name" value="Acyl_CoA_acyltransferase"/>
</dbReference>
<keyword evidence="1 4" id="KW-0808">Transferase</keyword>
<accession>A0A399T2A2</accession>
<keyword evidence="5" id="KW-1185">Reference proteome</keyword>
<dbReference type="CDD" id="cd04301">
    <property type="entry name" value="NAT_SF"/>
    <property type="match status" value="1"/>
</dbReference>
<dbReference type="AlphaFoldDB" id="A0A399T2A2"/>
<reference evidence="4 5" key="1">
    <citation type="submission" date="2018-08" db="EMBL/GenBank/DDBJ databases">
        <title>Pallidiluteibacterium maritimus gen. nov., sp. nov., isolated from coastal sediment.</title>
        <authorList>
            <person name="Zhou L.Y."/>
        </authorList>
    </citation>
    <scope>NUCLEOTIDE SEQUENCE [LARGE SCALE GENOMIC DNA]</scope>
    <source>
        <strain evidence="4 5">XSD2</strain>
    </source>
</reference>
<dbReference type="OrthoDB" id="5319888at2"/>
<dbReference type="PANTHER" id="PTHR43072">
    <property type="entry name" value="N-ACETYLTRANSFERASE"/>
    <property type="match status" value="1"/>
</dbReference>
<keyword evidence="2" id="KW-0012">Acyltransferase</keyword>
<dbReference type="Proteomes" id="UP000265926">
    <property type="component" value="Unassembled WGS sequence"/>
</dbReference>
<proteinExistence type="predicted"/>
<dbReference type="Pfam" id="PF00583">
    <property type="entry name" value="Acetyltransf_1"/>
    <property type="match status" value="1"/>
</dbReference>
<evidence type="ECO:0000259" key="3">
    <source>
        <dbReference type="PROSITE" id="PS51186"/>
    </source>
</evidence>
<dbReference type="PANTHER" id="PTHR43072:SF23">
    <property type="entry name" value="UPF0039 PROTEIN C11D3.02C"/>
    <property type="match status" value="1"/>
</dbReference>
<sequence>MIIREATLNDSAAITTHLLSAMEDIVYKFIGEENPKKAEEFLYHFVSTENNQYSYRNCVVAEENQQIIAAASVYEGARLEELRAPVIEYVRAHHNKSFAPEDETQAGEYYLDSLGVSPEHRGKGIGSKMLQFLIDKYVVKNHQTLGLLVEEENTGAIKLYSRLGFKPVATKQLVGKQLYHLQINESCL</sequence>
<dbReference type="InterPro" id="IPR000182">
    <property type="entry name" value="GNAT_dom"/>
</dbReference>
<evidence type="ECO:0000256" key="2">
    <source>
        <dbReference type="ARBA" id="ARBA00023315"/>
    </source>
</evidence>
<evidence type="ECO:0000256" key="1">
    <source>
        <dbReference type="ARBA" id="ARBA00022679"/>
    </source>
</evidence>
<feature type="domain" description="N-acetyltransferase" evidence="3">
    <location>
        <begin position="1"/>
        <end position="188"/>
    </location>
</feature>
<name>A0A399T2A2_9BACT</name>
<evidence type="ECO:0000313" key="4">
    <source>
        <dbReference type="EMBL" id="RIJ49149.1"/>
    </source>
</evidence>
<dbReference type="RefSeq" id="WP_119437035.1">
    <property type="nucleotide sequence ID" value="NZ_QWGR01000003.1"/>
</dbReference>
<evidence type="ECO:0000313" key="5">
    <source>
        <dbReference type="Proteomes" id="UP000265926"/>
    </source>
</evidence>
<dbReference type="Gene3D" id="3.40.630.30">
    <property type="match status" value="1"/>
</dbReference>
<gene>
    <name evidence="4" type="ORF">D1614_06200</name>
</gene>
<dbReference type="EMBL" id="QWGR01000003">
    <property type="protein sequence ID" value="RIJ49149.1"/>
    <property type="molecule type" value="Genomic_DNA"/>
</dbReference>
<dbReference type="GO" id="GO:0016747">
    <property type="term" value="F:acyltransferase activity, transferring groups other than amino-acyl groups"/>
    <property type="evidence" value="ECO:0007669"/>
    <property type="project" value="InterPro"/>
</dbReference>
<dbReference type="SUPFAM" id="SSF55729">
    <property type="entry name" value="Acyl-CoA N-acyltransferases (Nat)"/>
    <property type="match status" value="1"/>
</dbReference>
<protein>
    <submittedName>
        <fullName evidence="4">GNAT family N-acetyltransferase</fullName>
    </submittedName>
</protein>
<comment type="caution">
    <text evidence="4">The sequence shown here is derived from an EMBL/GenBank/DDBJ whole genome shotgun (WGS) entry which is preliminary data.</text>
</comment>